<keyword evidence="2" id="KW-1185">Reference proteome</keyword>
<dbReference type="EMBL" id="JAME01000020">
    <property type="protein sequence ID" value="ETX28358.1"/>
    <property type="molecule type" value="Genomic_DNA"/>
</dbReference>
<reference evidence="1 2" key="1">
    <citation type="submission" date="2014-01" db="EMBL/GenBank/DDBJ databases">
        <title>Roseivivax isoporae LMG 25204 Genome Sequencing.</title>
        <authorList>
            <person name="Lai Q."/>
            <person name="Li G."/>
            <person name="Shao Z."/>
        </authorList>
    </citation>
    <scope>NUCLEOTIDE SEQUENCE [LARGE SCALE GENOMIC DNA]</scope>
    <source>
        <strain evidence="1 2">LMG 25204</strain>
    </source>
</reference>
<dbReference type="RefSeq" id="WP_043772174.1">
    <property type="nucleotide sequence ID" value="NZ_JAME01000020.1"/>
</dbReference>
<dbReference type="STRING" id="1449351.RISW2_08665"/>
<dbReference type="Gene3D" id="3.30.420.310">
    <property type="entry name" value="2-keto-3-deoxy-galactonokinase, C-terminal domain"/>
    <property type="match status" value="1"/>
</dbReference>
<comment type="caution">
    <text evidence="1">The sequence shown here is derived from an EMBL/GenBank/DDBJ whole genome shotgun (WGS) entry which is preliminary data.</text>
</comment>
<evidence type="ECO:0000313" key="1">
    <source>
        <dbReference type="EMBL" id="ETX28358.1"/>
    </source>
</evidence>
<gene>
    <name evidence="1" type="ORF">RISW2_08665</name>
</gene>
<accession>X7F6I8</accession>
<dbReference type="GO" id="GO:0034194">
    <property type="term" value="P:D-galactonate catabolic process"/>
    <property type="evidence" value="ECO:0007669"/>
    <property type="project" value="InterPro"/>
</dbReference>
<sequence length="300" mass="32474">MDWVAADWGTSNLRLWLMDDAGRPERRIESDQGMAAIVREDYEPTLLGLLRRDLPEDRTVPVLVCGMAGSRQGWVEAPYARVPCVPPSADAAVRVETRSSRVAVRILPGISQDDPTDVMRGEETQIAGVLQERPGFDGVICLPGTHTKWVHVSAGEIVSFRTYMTGELFALLRERSVLRHSLGGETWDREAFLVAVDRALSHPATVAGDLFALRAESLLRGLGPETAQSRLSGLLVGIELAAARPYWLGQQVAIVGETALADAYRAALGAQGLEASVLGAEAMTLAGLTAAWRHLKETAQ</sequence>
<dbReference type="InterPro" id="IPR007729">
    <property type="entry name" value="DGOK"/>
</dbReference>
<proteinExistence type="predicted"/>
<evidence type="ECO:0000313" key="2">
    <source>
        <dbReference type="Proteomes" id="UP000023430"/>
    </source>
</evidence>
<dbReference type="Gene3D" id="3.30.420.300">
    <property type="entry name" value="2-keto-3-deoxy-galactonokinase, substrate binding domain"/>
    <property type="match status" value="1"/>
</dbReference>
<keyword evidence="1" id="KW-0808">Transferase</keyword>
<organism evidence="1 2">
    <name type="scientific">Roseivivax isoporae LMG 25204</name>
    <dbReference type="NCBI Taxonomy" id="1449351"/>
    <lineage>
        <taxon>Bacteria</taxon>
        <taxon>Pseudomonadati</taxon>
        <taxon>Pseudomonadota</taxon>
        <taxon>Alphaproteobacteria</taxon>
        <taxon>Rhodobacterales</taxon>
        <taxon>Roseobacteraceae</taxon>
        <taxon>Roseivivax</taxon>
    </lineage>
</organism>
<protein>
    <submittedName>
        <fullName evidence="1">2-keto-3-deoxy-galactonokinase</fullName>
    </submittedName>
</protein>
<dbReference type="InterPro" id="IPR042258">
    <property type="entry name" value="DGOK_N"/>
</dbReference>
<dbReference type="Proteomes" id="UP000023430">
    <property type="component" value="Unassembled WGS sequence"/>
</dbReference>
<dbReference type="InterPro" id="IPR042257">
    <property type="entry name" value="DGOK_C"/>
</dbReference>
<dbReference type="AlphaFoldDB" id="X7F6I8"/>
<dbReference type="OrthoDB" id="256574at2"/>
<dbReference type="PATRIC" id="fig|1449351.3.peg.2790"/>
<keyword evidence="1" id="KW-0418">Kinase</keyword>
<dbReference type="GO" id="GO:0008671">
    <property type="term" value="F:2-dehydro-3-deoxygalactonokinase activity"/>
    <property type="evidence" value="ECO:0007669"/>
    <property type="project" value="InterPro"/>
</dbReference>
<dbReference type="eggNOG" id="COG3734">
    <property type="taxonomic scope" value="Bacteria"/>
</dbReference>
<dbReference type="Pfam" id="PF05035">
    <property type="entry name" value="DGOK"/>
    <property type="match status" value="1"/>
</dbReference>
<name>X7F6I8_9RHOB</name>